<dbReference type="GO" id="GO:0045881">
    <property type="term" value="P:positive regulation of sporulation resulting in formation of a cellular spore"/>
    <property type="evidence" value="ECO:0007669"/>
    <property type="project" value="TreeGrafter"/>
</dbReference>
<dbReference type="SUPFAM" id="SSF110849">
    <property type="entry name" value="ParB/Sulfiredoxin"/>
    <property type="match status" value="1"/>
</dbReference>
<dbReference type="SUPFAM" id="SSF109709">
    <property type="entry name" value="KorB DNA-binding domain-like"/>
    <property type="match status" value="1"/>
</dbReference>
<feature type="domain" description="ParB-like N-terminal" evidence="3">
    <location>
        <begin position="50"/>
        <end position="142"/>
    </location>
</feature>
<dbReference type="AlphaFoldDB" id="A0A8J3E8M9"/>
<protein>
    <recommendedName>
        <fullName evidence="3">ParB-like N-terminal domain-containing protein</fullName>
    </recommendedName>
</protein>
<proteinExistence type="inferred from homology"/>
<dbReference type="RefSeq" id="WP_117002110.1">
    <property type="nucleotide sequence ID" value="NZ_BMJS01000005.1"/>
</dbReference>
<dbReference type="PANTHER" id="PTHR33375:SF1">
    <property type="entry name" value="CHROMOSOME-PARTITIONING PROTEIN PARB-RELATED"/>
    <property type="match status" value="1"/>
</dbReference>
<dbReference type="InterPro" id="IPR003115">
    <property type="entry name" value="ParB_N"/>
</dbReference>
<dbReference type="InterPro" id="IPR004437">
    <property type="entry name" value="ParB/RepB/Spo0J"/>
</dbReference>
<reference evidence="4" key="1">
    <citation type="journal article" date="2014" name="Int. J. Syst. Evol. Microbiol.">
        <title>Complete genome sequence of Corynebacterium casei LMG S-19264T (=DSM 44701T), isolated from a smear-ripened cheese.</title>
        <authorList>
            <consortium name="US DOE Joint Genome Institute (JGI-PGF)"/>
            <person name="Walter F."/>
            <person name="Albersmeier A."/>
            <person name="Kalinowski J."/>
            <person name="Ruckert C."/>
        </authorList>
    </citation>
    <scope>NUCLEOTIDE SEQUENCE</scope>
    <source>
        <strain evidence="4">CGMCC 1.15758</strain>
    </source>
</reference>
<dbReference type="Gene3D" id="1.10.10.2830">
    <property type="match status" value="1"/>
</dbReference>
<reference evidence="4" key="2">
    <citation type="submission" date="2020-09" db="EMBL/GenBank/DDBJ databases">
        <authorList>
            <person name="Sun Q."/>
            <person name="Zhou Y."/>
        </authorList>
    </citation>
    <scope>NUCLEOTIDE SEQUENCE</scope>
    <source>
        <strain evidence="4">CGMCC 1.15758</strain>
    </source>
</reference>
<evidence type="ECO:0000256" key="2">
    <source>
        <dbReference type="SAM" id="MobiDB-lite"/>
    </source>
</evidence>
<dbReference type="GO" id="GO:0007059">
    <property type="term" value="P:chromosome segregation"/>
    <property type="evidence" value="ECO:0007669"/>
    <property type="project" value="TreeGrafter"/>
</dbReference>
<comment type="similarity">
    <text evidence="1">Belongs to the ParB family.</text>
</comment>
<dbReference type="InterPro" id="IPR050336">
    <property type="entry name" value="Chromosome_partition/occlusion"/>
</dbReference>
<dbReference type="OrthoDB" id="9802051at2"/>
<evidence type="ECO:0000256" key="1">
    <source>
        <dbReference type="ARBA" id="ARBA00006295"/>
    </source>
</evidence>
<dbReference type="PANTHER" id="PTHR33375">
    <property type="entry name" value="CHROMOSOME-PARTITIONING PROTEIN PARB-RELATED"/>
    <property type="match status" value="1"/>
</dbReference>
<evidence type="ECO:0000313" key="4">
    <source>
        <dbReference type="EMBL" id="GGF92800.1"/>
    </source>
</evidence>
<feature type="region of interest" description="Disordered" evidence="2">
    <location>
        <begin position="1"/>
        <end position="24"/>
    </location>
</feature>
<name>A0A8J3E8M9_9GAMM</name>
<sequence length="318" mass="36499">MSKKDLINNFFNQPKSNKVPVSISETDSNSYKKRKIFDDPAGSTEEESIIEIDTNDVYVSQYKVDRDKLDFEKLEHLADNMLSVGQLQPCTVRHNPQNGKTYELIFGERRYRAAILRNLKLKVVVKDIDIATSALQLLSENRNREDNSDYSLYLQINKFVSNNILKQKDIVDKTGISKQKISKLMCFSKLPEIITNKISDMSKISATTAEAIYAVTKSNDNIDAIISISDKIETGEYGHSKILSYVKKYNSKTHDESSNTKIYGSDGRHLFTIRKDNNKCQSIHFPKDIMALFNNDRLNRDNLYEALKDFIENNIDKI</sequence>
<dbReference type="GO" id="GO:0005694">
    <property type="term" value="C:chromosome"/>
    <property type="evidence" value="ECO:0007669"/>
    <property type="project" value="TreeGrafter"/>
</dbReference>
<dbReference type="Gene3D" id="3.90.1530.30">
    <property type="match status" value="1"/>
</dbReference>
<evidence type="ECO:0000313" key="5">
    <source>
        <dbReference type="Proteomes" id="UP000636949"/>
    </source>
</evidence>
<dbReference type="GO" id="GO:0003677">
    <property type="term" value="F:DNA binding"/>
    <property type="evidence" value="ECO:0007669"/>
    <property type="project" value="InterPro"/>
</dbReference>
<dbReference type="SMART" id="SM00470">
    <property type="entry name" value="ParB"/>
    <property type="match status" value="1"/>
</dbReference>
<keyword evidence="5" id="KW-1185">Reference proteome</keyword>
<dbReference type="NCBIfam" id="TIGR00180">
    <property type="entry name" value="parB_part"/>
    <property type="match status" value="1"/>
</dbReference>
<organism evidence="4 5">
    <name type="scientific">Cysteiniphilum litorale</name>
    <dbReference type="NCBI Taxonomy" id="2056700"/>
    <lineage>
        <taxon>Bacteria</taxon>
        <taxon>Pseudomonadati</taxon>
        <taxon>Pseudomonadota</taxon>
        <taxon>Gammaproteobacteria</taxon>
        <taxon>Thiotrichales</taxon>
        <taxon>Fastidiosibacteraceae</taxon>
        <taxon>Cysteiniphilum</taxon>
    </lineage>
</organism>
<accession>A0A8J3E8M9</accession>
<gene>
    <name evidence="4" type="ORF">GCM10010995_07460</name>
</gene>
<dbReference type="Proteomes" id="UP000636949">
    <property type="component" value="Unassembled WGS sequence"/>
</dbReference>
<dbReference type="EMBL" id="BMJS01000005">
    <property type="protein sequence ID" value="GGF92800.1"/>
    <property type="molecule type" value="Genomic_DNA"/>
</dbReference>
<dbReference type="Pfam" id="PF02195">
    <property type="entry name" value="ParB_N"/>
    <property type="match status" value="1"/>
</dbReference>
<comment type="caution">
    <text evidence="4">The sequence shown here is derived from an EMBL/GenBank/DDBJ whole genome shotgun (WGS) entry which is preliminary data.</text>
</comment>
<dbReference type="InterPro" id="IPR036086">
    <property type="entry name" value="ParB/Sulfiredoxin_sf"/>
</dbReference>
<evidence type="ECO:0000259" key="3">
    <source>
        <dbReference type="SMART" id="SM00470"/>
    </source>
</evidence>